<evidence type="ECO:0000256" key="1">
    <source>
        <dbReference type="SAM" id="MobiDB-lite"/>
    </source>
</evidence>
<organism evidence="3 4">
    <name type="scientific">Bifidobacterium aemilianum</name>
    <dbReference type="NCBI Taxonomy" id="2493120"/>
    <lineage>
        <taxon>Bacteria</taxon>
        <taxon>Bacillati</taxon>
        <taxon>Actinomycetota</taxon>
        <taxon>Actinomycetes</taxon>
        <taxon>Bifidobacteriales</taxon>
        <taxon>Bifidobacteriaceae</taxon>
        <taxon>Bifidobacterium</taxon>
    </lineage>
</organism>
<feature type="region of interest" description="Disordered" evidence="1">
    <location>
        <begin position="197"/>
        <end position="399"/>
    </location>
</feature>
<keyword evidence="4" id="KW-1185">Reference proteome</keyword>
<feature type="compositionally biased region" description="Polar residues" evidence="1">
    <location>
        <begin position="284"/>
        <end position="297"/>
    </location>
</feature>
<evidence type="ECO:0000313" key="4">
    <source>
        <dbReference type="Proteomes" id="UP000252530"/>
    </source>
</evidence>
<proteinExistence type="predicted"/>
<gene>
    <name evidence="3" type="ORF">CRD60_03305</name>
</gene>
<sequence length="399" mass="42896">MPDKSLEEARFDHVADTGDLIFSAAGLKFAVRVNDRLERAILEAKQIQSEHLENPYSKPAPALPISQIQALIRAGADPAQVAQRYELSDALVRRFSAPVETEKQYAIEQFLNVPTAKESRVHNTSELIERHLALAGIGMESVTWKATRRGLEPWKITAEFASAGRQVTAEWTWNMHDNAVVCRNASAQSLFGVSKAGHKGADESMTSDGSGTTASSAANSISQIPGDSVRSARIERTVSAWQQQDAGSAQQPSQGTGRAQHSRSADEQAQQTNFQPALPDPSPAQETHGANSGSQGSERIDLSALTPHLPHGSARPSPVKPSDQAEGGSKTAPTQQPKPDSKPAVLWEESPDQEADRDSQRQDQAISDTGQATGTKGKASKRKSGRSAVPSWDEILFGD</sequence>
<dbReference type="InterPro" id="IPR021421">
    <property type="entry name" value="DUF3071"/>
</dbReference>
<dbReference type="NCBIfam" id="NF040712">
    <property type="entry name" value="SepH"/>
    <property type="match status" value="1"/>
</dbReference>
<reference evidence="3 4" key="1">
    <citation type="submission" date="2017-10" db="EMBL/GenBank/DDBJ databases">
        <title>Bifidobacterium xylocopum sp. nov. and Bifidobacterium aemilianum sp. nov., from the carpenter bee (Xylocopa violacea) digestive tract.</title>
        <authorList>
            <person name="Alberoni D."/>
            <person name="Baffoni L."/>
            <person name="Di Gioia D."/>
            <person name="Gaggia F."/>
            <person name="Biavati B."/>
        </authorList>
    </citation>
    <scope>NUCLEOTIDE SEQUENCE [LARGE SCALE GENOMIC DNA]</scope>
    <source>
        <strain evidence="3 4">XV10</strain>
    </source>
</reference>
<feature type="domain" description="DUF3071" evidence="2">
    <location>
        <begin position="7"/>
        <end position="173"/>
    </location>
</feature>
<feature type="compositionally biased region" description="Polar residues" evidence="1">
    <location>
        <begin position="239"/>
        <end position="259"/>
    </location>
</feature>
<evidence type="ECO:0000313" key="3">
    <source>
        <dbReference type="EMBL" id="RBP98180.1"/>
    </source>
</evidence>
<feature type="compositionally biased region" description="Polar residues" evidence="1">
    <location>
        <begin position="362"/>
        <end position="371"/>
    </location>
</feature>
<dbReference type="AlphaFoldDB" id="A0A366K8W1"/>
<dbReference type="Proteomes" id="UP000252530">
    <property type="component" value="Unassembled WGS sequence"/>
</dbReference>
<dbReference type="EMBL" id="PDCG01000002">
    <property type="protein sequence ID" value="RBP98180.1"/>
    <property type="molecule type" value="Genomic_DNA"/>
</dbReference>
<evidence type="ECO:0000259" key="2">
    <source>
        <dbReference type="Pfam" id="PF11268"/>
    </source>
</evidence>
<feature type="compositionally biased region" description="Low complexity" evidence="1">
    <location>
        <begin position="204"/>
        <end position="222"/>
    </location>
</feature>
<dbReference type="OrthoDB" id="5180791at2"/>
<name>A0A366K8W1_9BIFI</name>
<comment type="caution">
    <text evidence="3">The sequence shown here is derived from an EMBL/GenBank/DDBJ whole genome shotgun (WGS) entry which is preliminary data.</text>
</comment>
<dbReference type="InterPro" id="IPR047682">
    <property type="entry name" value="SepH-like"/>
</dbReference>
<dbReference type="Pfam" id="PF11268">
    <property type="entry name" value="DUF3071"/>
    <property type="match status" value="1"/>
</dbReference>
<dbReference type="RefSeq" id="WP_113859864.1">
    <property type="nucleotide sequence ID" value="NZ_PDCG01000002.1"/>
</dbReference>
<protein>
    <recommendedName>
        <fullName evidence="2">DUF3071 domain-containing protein</fullName>
    </recommendedName>
</protein>
<accession>A0A366K8W1</accession>